<name>A0A3M7BTN7_HORWE</name>
<dbReference type="GO" id="GO:0005759">
    <property type="term" value="C:mitochondrial matrix"/>
    <property type="evidence" value="ECO:0007669"/>
    <property type="project" value="InterPro"/>
</dbReference>
<evidence type="ECO:0000313" key="3">
    <source>
        <dbReference type="Proteomes" id="UP000269539"/>
    </source>
</evidence>
<dbReference type="Gene3D" id="3.10.280.10">
    <property type="entry name" value="Mitochondrial glycoprotein"/>
    <property type="match status" value="1"/>
</dbReference>
<feature type="region of interest" description="Disordered" evidence="1">
    <location>
        <begin position="152"/>
        <end position="206"/>
    </location>
</feature>
<accession>A0A3M7BTN7</accession>
<dbReference type="InterPro" id="IPR003428">
    <property type="entry name" value="MAM33"/>
</dbReference>
<feature type="compositionally biased region" description="Polar residues" evidence="1">
    <location>
        <begin position="80"/>
        <end position="96"/>
    </location>
</feature>
<dbReference type="Pfam" id="PF02330">
    <property type="entry name" value="MAM33"/>
    <property type="match status" value="1"/>
</dbReference>
<dbReference type="Proteomes" id="UP000269539">
    <property type="component" value="Unassembled WGS sequence"/>
</dbReference>
<evidence type="ECO:0000313" key="2">
    <source>
        <dbReference type="EMBL" id="RMY43192.1"/>
    </source>
</evidence>
<dbReference type="PANTHER" id="PTHR10826">
    <property type="entry name" value="COMPLEMENT COMPONENT 1"/>
    <property type="match status" value="1"/>
</dbReference>
<dbReference type="PANTHER" id="PTHR10826:SF1">
    <property type="entry name" value="COMPLEMENT COMPONENT 1 Q SUBCOMPONENT-BINDING PROTEIN, MITOCHONDRIAL"/>
    <property type="match status" value="1"/>
</dbReference>
<evidence type="ECO:0000256" key="1">
    <source>
        <dbReference type="SAM" id="MobiDB-lite"/>
    </source>
</evidence>
<gene>
    <name evidence="2" type="ORF">D0864_15903</name>
</gene>
<reference evidence="2 3" key="1">
    <citation type="journal article" date="2018" name="BMC Genomics">
        <title>Genomic evidence for intraspecific hybridization in a clonal and extremely halotolerant yeast.</title>
        <authorList>
            <person name="Gostincar C."/>
            <person name="Stajich J.E."/>
            <person name="Zupancic J."/>
            <person name="Zalar P."/>
            <person name="Gunde-Cimerman N."/>
        </authorList>
    </citation>
    <scope>NUCLEOTIDE SEQUENCE [LARGE SCALE GENOMIC DNA]</scope>
    <source>
        <strain evidence="2 3">EXF-10513</strain>
    </source>
</reference>
<feature type="region of interest" description="Disordered" evidence="1">
    <location>
        <begin position="74"/>
        <end position="104"/>
    </location>
</feature>
<organism evidence="2 3">
    <name type="scientific">Hortaea werneckii</name>
    <name type="common">Black yeast</name>
    <name type="synonym">Cladosporium werneckii</name>
    <dbReference type="NCBI Taxonomy" id="91943"/>
    <lineage>
        <taxon>Eukaryota</taxon>
        <taxon>Fungi</taxon>
        <taxon>Dikarya</taxon>
        <taxon>Ascomycota</taxon>
        <taxon>Pezizomycotina</taxon>
        <taxon>Dothideomycetes</taxon>
        <taxon>Dothideomycetidae</taxon>
        <taxon>Mycosphaerellales</taxon>
        <taxon>Teratosphaeriaceae</taxon>
        <taxon>Hortaea</taxon>
    </lineage>
</organism>
<dbReference type="AlphaFoldDB" id="A0A3M7BTN7"/>
<comment type="caution">
    <text evidence="2">The sequence shown here is derived from an EMBL/GenBank/DDBJ whole genome shotgun (WGS) entry which is preliminary data.</text>
</comment>
<dbReference type="VEuPathDB" id="FungiDB:BTJ68_10528"/>
<evidence type="ECO:0008006" key="4">
    <source>
        <dbReference type="Google" id="ProtNLM"/>
    </source>
</evidence>
<dbReference type="EMBL" id="QWIO01003629">
    <property type="protein sequence ID" value="RMY43192.1"/>
    <property type="molecule type" value="Genomic_DNA"/>
</dbReference>
<proteinExistence type="predicted"/>
<sequence>MMSLRAFARAAPRITSRINSTTATASFRPALQSAITRSSASSQLPRCFSTSFRRSDDAAQELAAKLHQEIQLETEENASPADSDSNIAAFTSQNPHWSIHDTPGEQEVTLTRKYDDETITVSFNIVDFNTPAYEQEEADEAQMDEEESDFAQMDHQSGGGNTKGAINQGRTGGGNFKVAPEDNVAPADRDGLRSEEDEQEGGPAFPANVNVLVQRKGKVRKRPRKKGKLKSKIQKDKLYPIYKQNANSQPPEQGALKCNLIADNGIFTIQSVVHLPDNSLTSSKSPAELLRDVSPETDTLYTGPPFQQLDEEVQSLMEAYLDVRGINTALALFVPEYIDVKEQREYLGWLGRMRGFVE</sequence>
<dbReference type="SUPFAM" id="SSF54529">
    <property type="entry name" value="Mitochondrial glycoprotein MAM33-like"/>
    <property type="match status" value="1"/>
</dbReference>
<protein>
    <recommendedName>
        <fullName evidence="4">Mitochondrial glyco protein</fullName>
    </recommendedName>
</protein>
<dbReference type="GO" id="GO:0042256">
    <property type="term" value="P:cytosolic ribosome assembly"/>
    <property type="evidence" value="ECO:0007669"/>
    <property type="project" value="TreeGrafter"/>
</dbReference>
<dbReference type="InterPro" id="IPR036561">
    <property type="entry name" value="MAM33_sf"/>
</dbReference>